<feature type="region of interest" description="Disordered" evidence="1">
    <location>
        <begin position="1"/>
        <end position="85"/>
    </location>
</feature>
<evidence type="ECO:0000313" key="2">
    <source>
        <dbReference type="EMBL" id="WVZ51491.1"/>
    </source>
</evidence>
<name>A0AAQ3PK48_PASNO</name>
<protein>
    <submittedName>
        <fullName evidence="2">Uncharacterized protein</fullName>
    </submittedName>
</protein>
<feature type="compositionally biased region" description="Basic and acidic residues" evidence="1">
    <location>
        <begin position="60"/>
        <end position="85"/>
    </location>
</feature>
<proteinExistence type="predicted"/>
<dbReference type="Proteomes" id="UP001341281">
    <property type="component" value="Chromosome 01"/>
</dbReference>
<reference evidence="2 3" key="1">
    <citation type="submission" date="2024-02" db="EMBL/GenBank/DDBJ databases">
        <title>High-quality chromosome-scale genome assembly of Pensacola bahiagrass (Paspalum notatum Flugge var. saurae).</title>
        <authorList>
            <person name="Vega J.M."/>
            <person name="Podio M."/>
            <person name="Orjuela J."/>
            <person name="Siena L.A."/>
            <person name="Pessino S.C."/>
            <person name="Combes M.C."/>
            <person name="Mariac C."/>
            <person name="Albertini E."/>
            <person name="Pupilli F."/>
            <person name="Ortiz J.P.A."/>
            <person name="Leblanc O."/>
        </authorList>
    </citation>
    <scope>NUCLEOTIDE SEQUENCE [LARGE SCALE GENOMIC DNA]</scope>
    <source>
        <strain evidence="2">R1</strain>
        <tissue evidence="2">Leaf</tissue>
    </source>
</reference>
<accession>A0AAQ3PK48</accession>
<evidence type="ECO:0000313" key="3">
    <source>
        <dbReference type="Proteomes" id="UP001341281"/>
    </source>
</evidence>
<dbReference type="AlphaFoldDB" id="A0AAQ3PK48"/>
<dbReference type="EMBL" id="CP144745">
    <property type="protein sequence ID" value="WVZ51491.1"/>
    <property type="molecule type" value="Genomic_DNA"/>
</dbReference>
<organism evidence="2 3">
    <name type="scientific">Paspalum notatum var. saurae</name>
    <dbReference type="NCBI Taxonomy" id="547442"/>
    <lineage>
        <taxon>Eukaryota</taxon>
        <taxon>Viridiplantae</taxon>
        <taxon>Streptophyta</taxon>
        <taxon>Embryophyta</taxon>
        <taxon>Tracheophyta</taxon>
        <taxon>Spermatophyta</taxon>
        <taxon>Magnoliopsida</taxon>
        <taxon>Liliopsida</taxon>
        <taxon>Poales</taxon>
        <taxon>Poaceae</taxon>
        <taxon>PACMAD clade</taxon>
        <taxon>Panicoideae</taxon>
        <taxon>Andropogonodae</taxon>
        <taxon>Paspaleae</taxon>
        <taxon>Paspalinae</taxon>
        <taxon>Paspalum</taxon>
    </lineage>
</organism>
<evidence type="ECO:0000256" key="1">
    <source>
        <dbReference type="SAM" id="MobiDB-lite"/>
    </source>
</evidence>
<gene>
    <name evidence="2" type="ORF">U9M48_002635</name>
</gene>
<sequence>MASPSHLMATDDDEGRKKGNHPIAGAKKTNQEPKRILQLKSLGFVAGARSRKQQDAVNDTEQRLANESKPIEIADDGDERRNSNGKEEAYIFWLG</sequence>
<keyword evidence="3" id="KW-1185">Reference proteome</keyword>